<comment type="caution">
    <text evidence="2">The sequence shown here is derived from an EMBL/GenBank/DDBJ whole genome shotgun (WGS) entry which is preliminary data.</text>
</comment>
<keyword evidence="1" id="KW-0472">Membrane</keyword>
<protein>
    <submittedName>
        <fullName evidence="2">Uncharacterized protein</fullName>
    </submittedName>
</protein>
<sequence length="94" mass="10715">MIDILLLYTVFANVAMAIFFVKHSSFFFMPALASLNWISTFDAWAGFLFLSPLLFLLLMRLFVDRTYCVSLLTDFWACGIRVYHGLENATAVAC</sequence>
<dbReference type="EMBL" id="PFNG01000085">
    <property type="protein sequence ID" value="PIZ40593.1"/>
    <property type="molecule type" value="Genomic_DNA"/>
</dbReference>
<dbReference type="RefSeq" id="WP_286678404.1">
    <property type="nucleotide sequence ID" value="NZ_MNXI01000081.1"/>
</dbReference>
<dbReference type="AlphaFoldDB" id="A0A2M7T9U5"/>
<evidence type="ECO:0000313" key="3">
    <source>
        <dbReference type="Proteomes" id="UP000230956"/>
    </source>
</evidence>
<dbReference type="Proteomes" id="UP000230956">
    <property type="component" value="Unassembled WGS sequence"/>
</dbReference>
<feature type="transmembrane region" description="Helical" evidence="1">
    <location>
        <begin position="41"/>
        <end position="63"/>
    </location>
</feature>
<proteinExistence type="predicted"/>
<keyword evidence="1" id="KW-1133">Transmembrane helix</keyword>
<evidence type="ECO:0000256" key="1">
    <source>
        <dbReference type="SAM" id="Phobius"/>
    </source>
</evidence>
<gene>
    <name evidence="2" type="ORF">COY37_03435</name>
</gene>
<reference evidence="3" key="1">
    <citation type="submission" date="2017-09" db="EMBL/GenBank/DDBJ databases">
        <title>Depth-based differentiation of microbial function through sediment-hosted aquifers and enrichment of novel symbionts in the deep terrestrial subsurface.</title>
        <authorList>
            <person name="Probst A.J."/>
            <person name="Ladd B."/>
            <person name="Jarett J.K."/>
            <person name="Geller-Mcgrath D.E."/>
            <person name="Sieber C.M.K."/>
            <person name="Emerson J.B."/>
            <person name="Anantharaman K."/>
            <person name="Thomas B.C."/>
            <person name="Malmstrom R."/>
            <person name="Stieglmeier M."/>
            <person name="Klingl A."/>
            <person name="Woyke T."/>
            <person name="Ryan C.M."/>
            <person name="Banfield J.F."/>
        </authorList>
    </citation>
    <scope>NUCLEOTIDE SEQUENCE [LARGE SCALE GENOMIC DNA]</scope>
</reference>
<organism evidence="2 3">
    <name type="scientific">Candidatus Aquicultor secundus</name>
    <dbReference type="NCBI Taxonomy" id="1973895"/>
    <lineage>
        <taxon>Bacteria</taxon>
        <taxon>Bacillati</taxon>
        <taxon>Actinomycetota</taxon>
        <taxon>Candidatus Aquicultoria</taxon>
        <taxon>Candidatus Aquicultorales</taxon>
        <taxon>Candidatus Aquicultoraceae</taxon>
        <taxon>Candidatus Aquicultor</taxon>
    </lineage>
</organism>
<keyword evidence="1" id="KW-0812">Transmembrane</keyword>
<evidence type="ECO:0000313" key="2">
    <source>
        <dbReference type="EMBL" id="PIZ40593.1"/>
    </source>
</evidence>
<name>A0A2M7T9U5_9ACTN</name>
<accession>A0A2M7T9U5</accession>